<evidence type="ECO:0000313" key="1">
    <source>
        <dbReference type="EMBL" id="SDF44269.1"/>
    </source>
</evidence>
<evidence type="ECO:0000313" key="2">
    <source>
        <dbReference type="Proteomes" id="UP000182427"/>
    </source>
</evidence>
<reference evidence="1 2" key="1">
    <citation type="submission" date="2016-10" db="EMBL/GenBank/DDBJ databases">
        <authorList>
            <person name="de Groot N.N."/>
        </authorList>
    </citation>
    <scope>NUCLEOTIDE SEQUENCE [LARGE SCALE GENOMIC DNA]</scope>
    <source>
        <strain evidence="1 2">GAS232</strain>
    </source>
</reference>
<keyword evidence="2" id="KW-1185">Reference proteome</keyword>
<gene>
    <name evidence="1" type="ORF">SAMN05444167_2422</name>
</gene>
<sequence>MLSRVLLFWIVFGGALMAHPQNVQSVQPKQVDNNIQRRLDAIDNKLAVDVPTSRRGFHRPRPSPRLAGLLEMSL</sequence>
<dbReference type="AlphaFoldDB" id="A0A1G7L5I0"/>
<name>A0A1G7L5I0_9BACT</name>
<dbReference type="Proteomes" id="UP000182427">
    <property type="component" value="Chromosome I"/>
</dbReference>
<organism evidence="1 2">
    <name type="scientific">Terriglobus roseus</name>
    <dbReference type="NCBI Taxonomy" id="392734"/>
    <lineage>
        <taxon>Bacteria</taxon>
        <taxon>Pseudomonadati</taxon>
        <taxon>Acidobacteriota</taxon>
        <taxon>Terriglobia</taxon>
        <taxon>Terriglobales</taxon>
        <taxon>Acidobacteriaceae</taxon>
        <taxon>Terriglobus</taxon>
    </lineage>
</organism>
<proteinExistence type="predicted"/>
<protein>
    <submittedName>
        <fullName evidence="1">Uncharacterized protein</fullName>
    </submittedName>
</protein>
<accession>A0A1G7L5I0</accession>
<dbReference type="EMBL" id="LT629690">
    <property type="protein sequence ID" value="SDF44269.1"/>
    <property type="molecule type" value="Genomic_DNA"/>
</dbReference>